<feature type="coiled-coil region" evidence="1">
    <location>
        <begin position="61"/>
        <end position="88"/>
    </location>
</feature>
<accession>A0A2T4D9I2</accession>
<dbReference type="Proteomes" id="UP000242087">
    <property type="component" value="Unassembled WGS sequence"/>
</dbReference>
<comment type="caution">
    <text evidence="2">The sequence shown here is derived from an EMBL/GenBank/DDBJ whole genome shotgun (WGS) entry which is preliminary data.</text>
</comment>
<dbReference type="EMBL" id="PYVF01000001">
    <property type="protein sequence ID" value="PTB90491.1"/>
    <property type="molecule type" value="Genomic_DNA"/>
</dbReference>
<reference evidence="2 3" key="1">
    <citation type="submission" date="2018-03" db="EMBL/GenBank/DDBJ databases">
        <title>Cross-interface Injection: A General Nanoliter Liquid Handling Method Applied to Single Cells Genome Amplification Automated Nanoliter Liquid Handling Applied to Single Cell Multiple Displacement Amplification.</title>
        <authorList>
            <person name="Yun J."/>
            <person name="Xu P."/>
            <person name="Xu J."/>
            <person name="Dai X."/>
            <person name="Wang Y."/>
            <person name="Zheng X."/>
            <person name="Cao C."/>
            <person name="Yi Q."/>
            <person name="Zhu Y."/>
            <person name="Wang L."/>
            <person name="Dong Z."/>
            <person name="Huang Y."/>
            <person name="Huang L."/>
            <person name="Du W."/>
        </authorList>
    </citation>
    <scope>NUCLEOTIDE SEQUENCE [LARGE SCALE GENOMIC DNA]</scope>
    <source>
        <strain evidence="2 3">A12-4</strain>
    </source>
</reference>
<evidence type="ECO:0000313" key="2">
    <source>
        <dbReference type="EMBL" id="PTB90491.1"/>
    </source>
</evidence>
<evidence type="ECO:0000256" key="1">
    <source>
        <dbReference type="SAM" id="Coils"/>
    </source>
</evidence>
<name>A0A2T4D9I2_9GAMM</name>
<sequence>MNRYLLISLHLIGIICVAVAGYQYWQSSTTSNPLQQATTQTEVNRDSSVASASSTPYQAEYDQIKANIADLEAEIADLRAAGKRLKSEQTELPSHPLDDEWNQQRDPVADFADDGAEDAALTRQVDDLFITHEMLRDYNFRNLECRQTSCRFFVDTDSTNMMSMVMRTHRALVETGLRSEQPYVHLVPNADGEFEMIVNWEN</sequence>
<keyword evidence="1" id="KW-0175">Coiled coil</keyword>
<organism evidence="2 3">
    <name type="scientific">Pseudidiomarina aestuarii</name>
    <dbReference type="NCBI Taxonomy" id="624146"/>
    <lineage>
        <taxon>Bacteria</taxon>
        <taxon>Pseudomonadati</taxon>
        <taxon>Pseudomonadota</taxon>
        <taxon>Gammaproteobacteria</taxon>
        <taxon>Alteromonadales</taxon>
        <taxon>Idiomarinaceae</taxon>
        <taxon>Pseudidiomarina</taxon>
    </lineage>
</organism>
<gene>
    <name evidence="2" type="ORF">C9927_00145</name>
</gene>
<protein>
    <submittedName>
        <fullName evidence="2">Uncharacterized protein</fullName>
    </submittedName>
</protein>
<evidence type="ECO:0000313" key="3">
    <source>
        <dbReference type="Proteomes" id="UP000242087"/>
    </source>
</evidence>
<dbReference type="AlphaFoldDB" id="A0A2T4D9I2"/>
<proteinExistence type="predicted"/>